<dbReference type="RefSeq" id="WP_058357301.1">
    <property type="nucleotide sequence ID" value="NZ_CABKVG010000010.1"/>
</dbReference>
<dbReference type="CDD" id="cd00268">
    <property type="entry name" value="DEADc"/>
    <property type="match status" value="1"/>
</dbReference>
<comment type="similarity">
    <text evidence="5 7">Belongs to the DEAD box helicase family.</text>
</comment>
<dbReference type="Pfam" id="PF00270">
    <property type="entry name" value="DEAD"/>
    <property type="match status" value="1"/>
</dbReference>
<feature type="domain" description="DEAD-box RNA helicase Q" evidence="11">
    <location>
        <begin position="3"/>
        <end position="31"/>
    </location>
</feature>
<dbReference type="Gene3D" id="3.40.50.300">
    <property type="entry name" value="P-loop containing nucleotide triphosphate hydrolases"/>
    <property type="match status" value="2"/>
</dbReference>
<feature type="domain" description="Helicase C-terminal" evidence="10">
    <location>
        <begin position="236"/>
        <end position="385"/>
    </location>
</feature>
<dbReference type="EMBL" id="CP091511">
    <property type="protein sequence ID" value="UOO89026.1"/>
    <property type="molecule type" value="Genomic_DNA"/>
</dbReference>
<evidence type="ECO:0000256" key="2">
    <source>
        <dbReference type="ARBA" id="ARBA00022801"/>
    </source>
</evidence>
<organism evidence="12 13">
    <name type="scientific">Vitreoscilla massiliensis</name>
    <dbReference type="NCBI Taxonomy" id="1689272"/>
    <lineage>
        <taxon>Bacteria</taxon>
        <taxon>Pseudomonadati</taxon>
        <taxon>Pseudomonadota</taxon>
        <taxon>Betaproteobacteria</taxon>
        <taxon>Neisseriales</taxon>
        <taxon>Neisseriaceae</taxon>
        <taxon>Vitreoscilla</taxon>
    </lineage>
</organism>
<dbReference type="SUPFAM" id="SSF52540">
    <property type="entry name" value="P-loop containing nucleoside triphosphate hydrolases"/>
    <property type="match status" value="1"/>
</dbReference>
<dbReference type="CDD" id="cd18787">
    <property type="entry name" value="SF2_C_DEAD"/>
    <property type="match status" value="1"/>
</dbReference>
<dbReference type="PROSITE" id="PS51195">
    <property type="entry name" value="Q_MOTIF"/>
    <property type="match status" value="1"/>
</dbReference>
<dbReference type="GO" id="GO:0004386">
    <property type="term" value="F:helicase activity"/>
    <property type="evidence" value="ECO:0007669"/>
    <property type="project" value="UniProtKB-KW"/>
</dbReference>
<dbReference type="SMART" id="SM00487">
    <property type="entry name" value="DEXDc"/>
    <property type="match status" value="1"/>
</dbReference>
<dbReference type="PROSITE" id="PS00039">
    <property type="entry name" value="DEAD_ATP_HELICASE"/>
    <property type="match status" value="1"/>
</dbReference>
<dbReference type="InterPro" id="IPR011545">
    <property type="entry name" value="DEAD/DEAH_box_helicase_dom"/>
</dbReference>
<feature type="compositionally biased region" description="Gly residues" evidence="8">
    <location>
        <begin position="386"/>
        <end position="404"/>
    </location>
</feature>
<evidence type="ECO:0000256" key="1">
    <source>
        <dbReference type="ARBA" id="ARBA00022741"/>
    </source>
</evidence>
<feature type="compositionally biased region" description="Basic and acidic residues" evidence="8">
    <location>
        <begin position="405"/>
        <end position="425"/>
    </location>
</feature>
<keyword evidence="13" id="KW-1185">Reference proteome</keyword>
<gene>
    <name evidence="12" type="ORF">LVJ82_16510</name>
</gene>
<feature type="region of interest" description="Disordered" evidence="8">
    <location>
        <begin position="376"/>
        <end position="527"/>
    </location>
</feature>
<feature type="compositionally biased region" description="Basic and acidic residues" evidence="8">
    <location>
        <begin position="433"/>
        <end position="462"/>
    </location>
</feature>
<dbReference type="Pfam" id="PF00271">
    <property type="entry name" value="Helicase_C"/>
    <property type="match status" value="1"/>
</dbReference>
<keyword evidence="3 7" id="KW-0347">Helicase</keyword>
<evidence type="ECO:0000256" key="6">
    <source>
        <dbReference type="PROSITE-ProRule" id="PRU00552"/>
    </source>
</evidence>
<evidence type="ECO:0000256" key="7">
    <source>
        <dbReference type="RuleBase" id="RU000492"/>
    </source>
</evidence>
<dbReference type="Proteomes" id="UP000832011">
    <property type="component" value="Chromosome"/>
</dbReference>
<name>A0ABY4DZV9_9NEIS</name>
<dbReference type="PROSITE" id="PS51192">
    <property type="entry name" value="HELICASE_ATP_BIND_1"/>
    <property type="match status" value="1"/>
</dbReference>
<evidence type="ECO:0000259" key="9">
    <source>
        <dbReference type="PROSITE" id="PS51192"/>
    </source>
</evidence>
<sequence>MSITFADLKLNATLVKTITDAGYVSPTPVQMQSIPAALEGHDLLVSAQTGSGKTAAFLLPALEKLQARSDKPGKGPRVLVLTPTRELAQQIEKNAQIYGENMKWLRTVTLVGGTSFGYQTRALNRPIDIIVATPGRLMDHMRQGRIDFSRLEMLILDEADRMLDMGFVDDIETIVAATPDDRQTLLFSATLDGIVGNIARKITNEPQSIEIERVQEESRIEEQLIYSDDFRHKDRLLDHILRDANIDQCVIFTATKAFTEQLADQLYEKGYAAECLHGDMPQSWRNRTLNNLRTGRTKILVATDVAARGIDVPTITHVINYDLPKQAEDYVHRIGRTGRAGRSGIAITFAEVKEYMKVSKIERYLKRQLPEAEIEGLEATRRKPKGGAGRNGGNGRRGGNSGGYGDRRRSFGGRGDDNRGNRSEGGRSYGARDGNRNDDNRGNREERSTERGEYRGNNEGARKSFGGNGARSEGGRAYGSRDGNRSEGGARKSYGNGNGNGARKSFGGNGGKSQGQGGNRRRSNSQA</sequence>
<reference evidence="12 13" key="1">
    <citation type="journal article" date="2022" name="Res Sq">
        <title>Evolution of multicellular longitudinally dividing oral cavity symbionts (Neisseriaceae).</title>
        <authorList>
            <person name="Nyongesa S."/>
            <person name="Weber P."/>
            <person name="Bernet E."/>
            <person name="Pullido F."/>
            <person name="Nieckarz M."/>
            <person name="Delaby M."/>
            <person name="Nieves C."/>
            <person name="Viehboeck T."/>
            <person name="Krause N."/>
            <person name="Rivera-Millot A."/>
            <person name="Nakamura A."/>
            <person name="Vischer N."/>
            <person name="VanNieuwenhze M."/>
            <person name="Brun Y."/>
            <person name="Cava F."/>
            <person name="Bulgheresi S."/>
            <person name="Veyrier F."/>
        </authorList>
    </citation>
    <scope>NUCLEOTIDE SEQUENCE [LARGE SCALE GENOMIC DNA]</scope>
    <source>
        <strain evidence="12 13">SN4</strain>
    </source>
</reference>
<feature type="short sequence motif" description="Q motif" evidence="6">
    <location>
        <begin position="3"/>
        <end position="31"/>
    </location>
</feature>
<evidence type="ECO:0000256" key="8">
    <source>
        <dbReference type="SAM" id="MobiDB-lite"/>
    </source>
</evidence>
<dbReference type="InterPro" id="IPR014014">
    <property type="entry name" value="RNA_helicase_DEAD_Q_motif"/>
</dbReference>
<feature type="compositionally biased region" description="Gly residues" evidence="8">
    <location>
        <begin position="507"/>
        <end position="518"/>
    </location>
</feature>
<evidence type="ECO:0000256" key="4">
    <source>
        <dbReference type="ARBA" id="ARBA00022840"/>
    </source>
</evidence>
<dbReference type="PROSITE" id="PS51194">
    <property type="entry name" value="HELICASE_CTER"/>
    <property type="match status" value="1"/>
</dbReference>
<evidence type="ECO:0000256" key="5">
    <source>
        <dbReference type="ARBA" id="ARBA00038437"/>
    </source>
</evidence>
<dbReference type="InterPro" id="IPR027417">
    <property type="entry name" value="P-loop_NTPase"/>
</dbReference>
<dbReference type="InterPro" id="IPR000629">
    <property type="entry name" value="RNA-helicase_DEAD-box_CS"/>
</dbReference>
<keyword evidence="1 7" id="KW-0547">Nucleotide-binding</keyword>
<evidence type="ECO:0000259" key="10">
    <source>
        <dbReference type="PROSITE" id="PS51194"/>
    </source>
</evidence>
<evidence type="ECO:0000313" key="12">
    <source>
        <dbReference type="EMBL" id="UOO89026.1"/>
    </source>
</evidence>
<evidence type="ECO:0000256" key="3">
    <source>
        <dbReference type="ARBA" id="ARBA00022806"/>
    </source>
</evidence>
<proteinExistence type="inferred from homology"/>
<dbReference type="InterPro" id="IPR050079">
    <property type="entry name" value="DEAD_box_RNA_helicase"/>
</dbReference>
<dbReference type="InterPro" id="IPR014001">
    <property type="entry name" value="Helicase_ATP-bd"/>
</dbReference>
<dbReference type="PANTHER" id="PTHR47959:SF17">
    <property type="entry name" value="ATP-DEPENDENT RNA HELICASE DEAD BOX FAMILY"/>
    <property type="match status" value="1"/>
</dbReference>
<keyword evidence="2 7" id="KW-0378">Hydrolase</keyword>
<evidence type="ECO:0000259" key="11">
    <source>
        <dbReference type="PROSITE" id="PS51195"/>
    </source>
</evidence>
<dbReference type="SMART" id="SM00490">
    <property type="entry name" value="HELICc"/>
    <property type="match status" value="1"/>
</dbReference>
<feature type="domain" description="Helicase ATP-binding" evidence="9">
    <location>
        <begin position="34"/>
        <end position="209"/>
    </location>
</feature>
<accession>A0ABY4DZV9</accession>
<keyword evidence="4 7" id="KW-0067">ATP-binding</keyword>
<evidence type="ECO:0000313" key="13">
    <source>
        <dbReference type="Proteomes" id="UP000832011"/>
    </source>
</evidence>
<dbReference type="PANTHER" id="PTHR47959">
    <property type="entry name" value="ATP-DEPENDENT RNA HELICASE RHLE-RELATED"/>
    <property type="match status" value="1"/>
</dbReference>
<protein>
    <submittedName>
        <fullName evidence="12">DEAD/DEAH box helicase</fullName>
    </submittedName>
</protein>
<dbReference type="InterPro" id="IPR001650">
    <property type="entry name" value="Helicase_C-like"/>
</dbReference>
<dbReference type="InterPro" id="IPR044742">
    <property type="entry name" value="DEAD/DEAH_RhlB"/>
</dbReference>